<dbReference type="Proteomes" id="UP000322917">
    <property type="component" value="Unassembled WGS sequence"/>
</dbReference>
<dbReference type="RefSeq" id="WP_149734005.1">
    <property type="nucleotide sequence ID" value="NZ_FQZD01000008.1"/>
</dbReference>
<dbReference type="EMBL" id="FQZD01000008">
    <property type="protein sequence ID" value="SHI84215.1"/>
    <property type="molecule type" value="Genomic_DNA"/>
</dbReference>
<reference evidence="3 4" key="1">
    <citation type="submission" date="2016-11" db="EMBL/GenBank/DDBJ databases">
        <authorList>
            <person name="Varghese N."/>
            <person name="Submissions S."/>
        </authorList>
    </citation>
    <scope>NUCLEOTIDE SEQUENCE [LARGE SCALE GENOMIC DNA]</scope>
    <source>
        <strain evidence="3 4">DSM 15287</strain>
    </source>
</reference>
<dbReference type="InterPro" id="IPR037284">
    <property type="entry name" value="SUF_FeS_clus_asmbl_SufBD_sf"/>
</dbReference>
<dbReference type="InterPro" id="IPR055346">
    <property type="entry name" value="Fe-S_cluster_assembly_SufBD"/>
</dbReference>
<dbReference type="AlphaFoldDB" id="A0A1M6EFH5"/>
<evidence type="ECO:0000313" key="4">
    <source>
        <dbReference type="Proteomes" id="UP000322917"/>
    </source>
</evidence>
<comment type="similarity">
    <text evidence="1">Belongs to the iron-sulfur cluster assembly SufBD family.</text>
</comment>
<dbReference type="PANTHER" id="PTHR30508">
    <property type="entry name" value="FES CLUSTER ASSEMBLY PROTEIN SUF"/>
    <property type="match status" value="1"/>
</dbReference>
<dbReference type="InterPro" id="IPR011542">
    <property type="entry name" value="SUF_FeS_clus_asmbl_SufD"/>
</dbReference>
<dbReference type="GO" id="GO:0016226">
    <property type="term" value="P:iron-sulfur cluster assembly"/>
    <property type="evidence" value="ECO:0007669"/>
    <property type="project" value="InterPro"/>
</dbReference>
<feature type="domain" description="SUF system FeS cluster assembly SufBD core" evidence="2">
    <location>
        <begin position="110"/>
        <end position="338"/>
    </location>
</feature>
<dbReference type="Pfam" id="PF01458">
    <property type="entry name" value="SUFBD_core"/>
    <property type="match status" value="1"/>
</dbReference>
<evidence type="ECO:0000259" key="2">
    <source>
        <dbReference type="Pfam" id="PF01458"/>
    </source>
</evidence>
<name>A0A1M6EFH5_9FIRM</name>
<evidence type="ECO:0000313" key="3">
    <source>
        <dbReference type="EMBL" id="SHI84215.1"/>
    </source>
</evidence>
<organism evidence="3 4">
    <name type="scientific">Propionispora hippei DSM 15287</name>
    <dbReference type="NCBI Taxonomy" id="1123003"/>
    <lineage>
        <taxon>Bacteria</taxon>
        <taxon>Bacillati</taxon>
        <taxon>Bacillota</taxon>
        <taxon>Negativicutes</taxon>
        <taxon>Selenomonadales</taxon>
        <taxon>Sporomusaceae</taxon>
        <taxon>Propionispora</taxon>
    </lineage>
</organism>
<sequence>MEKHNEIVNAIPVRTWNWLGVNETAMPVAFPVVKAYRKQPLVLTGGKSVTITSLKDSQAQLQQLGPLPKAGVSGTMNRLVAEHTNSGYFIETVAGQKCQNPLVLQYHLDEADPVLVDRQVILARENSEITVVIRYTSQAGTAAYHSGITQVVALAGAVVHLVKVQLLADDAYHMDAVGVVSGDNGQADCTLVELGACQTITNCQTQLMGAHSAGSIQSIYFGDKDRSIDINHVLTHQARQSVGEIKARGALLDRSRKIFRGTLDFLKGARGAKGKEEEYAVLLSPDVRNWSVPLMLCGEESVEGQHAASAGKVDENKLFYLMSRGLSENEAKKLIIEASFEPILARIPVEQLKEEISSYVKGRLAYVQ</sequence>
<dbReference type="OrthoDB" id="9803529at2"/>
<dbReference type="SUPFAM" id="SSF101960">
    <property type="entry name" value="Stabilizer of iron transporter SufD"/>
    <property type="match status" value="1"/>
</dbReference>
<proteinExistence type="inferred from homology"/>
<dbReference type="NCBIfam" id="TIGR01981">
    <property type="entry name" value="sufD"/>
    <property type="match status" value="1"/>
</dbReference>
<accession>A0A1M6EFH5</accession>
<dbReference type="PANTHER" id="PTHR30508:SF1">
    <property type="entry name" value="UPF0051 PROTEIN ABCI8, CHLOROPLASTIC-RELATED"/>
    <property type="match status" value="1"/>
</dbReference>
<keyword evidence="4" id="KW-1185">Reference proteome</keyword>
<evidence type="ECO:0000256" key="1">
    <source>
        <dbReference type="ARBA" id="ARBA00043967"/>
    </source>
</evidence>
<protein>
    <recommendedName>
        <fullName evidence="2">SUF system FeS cluster assembly SufBD core domain-containing protein</fullName>
    </recommendedName>
</protein>
<dbReference type="InterPro" id="IPR000825">
    <property type="entry name" value="SUF_FeS_clus_asmbl_SufBD_core"/>
</dbReference>
<gene>
    <name evidence="3" type="ORF">SAMN02745170_01177</name>
</gene>